<dbReference type="CDD" id="cd07385">
    <property type="entry name" value="MPP_YkuE_C"/>
    <property type="match status" value="1"/>
</dbReference>
<evidence type="ECO:0000256" key="1">
    <source>
        <dbReference type="ARBA" id="ARBA00022723"/>
    </source>
</evidence>
<organism evidence="4 5">
    <name type="scientific">Defluviitalea saccharophila</name>
    <dbReference type="NCBI Taxonomy" id="879970"/>
    <lineage>
        <taxon>Bacteria</taxon>
        <taxon>Bacillati</taxon>
        <taxon>Bacillota</taxon>
        <taxon>Clostridia</taxon>
        <taxon>Lachnospirales</taxon>
        <taxon>Defluviitaleaceae</taxon>
        <taxon>Defluviitalea</taxon>
    </lineage>
</organism>
<evidence type="ECO:0000313" key="4">
    <source>
        <dbReference type="EMBL" id="WZL69867.1"/>
    </source>
</evidence>
<evidence type="ECO:0000256" key="2">
    <source>
        <dbReference type="ARBA" id="ARBA00022801"/>
    </source>
</evidence>
<dbReference type="InterPro" id="IPR004843">
    <property type="entry name" value="Calcineurin-like_PHP"/>
</dbReference>
<dbReference type="Pfam" id="PF00149">
    <property type="entry name" value="Metallophos"/>
    <property type="match status" value="1"/>
</dbReference>
<proteinExistence type="predicted"/>
<evidence type="ECO:0000259" key="3">
    <source>
        <dbReference type="Pfam" id="PF00149"/>
    </source>
</evidence>
<dbReference type="InterPro" id="IPR029052">
    <property type="entry name" value="Metallo-depent_PP-like"/>
</dbReference>
<dbReference type="PANTHER" id="PTHR31302:SF31">
    <property type="entry name" value="PHOSPHODIESTERASE YAEI"/>
    <property type="match status" value="1"/>
</dbReference>
<evidence type="ECO:0000313" key="5">
    <source>
        <dbReference type="Proteomes" id="UP001486565"/>
    </source>
</evidence>
<accession>A0ABZ2Y3D5</accession>
<dbReference type="RefSeq" id="WP_341876855.1">
    <property type="nucleotide sequence ID" value="NZ_CP121687.1"/>
</dbReference>
<keyword evidence="1" id="KW-0479">Metal-binding</keyword>
<reference evidence="4 5" key="1">
    <citation type="submission" date="2023-03" db="EMBL/GenBank/DDBJ databases">
        <title>Novel Species.</title>
        <authorList>
            <person name="Ma S."/>
        </authorList>
    </citation>
    <scope>NUCLEOTIDE SEQUENCE [LARGE SCALE GENOMIC DNA]</scope>
    <source>
        <strain evidence="4 5">LIND6LT2</strain>
    </source>
</reference>
<name>A0ABZ2Y3D5_9FIRM</name>
<keyword evidence="2" id="KW-0378">Hydrolase</keyword>
<sequence length="285" mass="32341">MKLKDKRFKKIFSIAAAAALLALFSIWQNNGIVITHYQYTNHKIPEGFDNFTIVQVSDLHNKDFHGRLSEKIKAINPDMIVITGDLIDRRNTNIDVAVQFIEEIIQTAPIYYVSGNHEQLSEIFGELKEELNQRNVNIIDNTFEVLNRNGDRIGLMGIADPAIHQTERSYLWYDSSAYVRSSIEALYKSIDTEFNILLSHRPELFDVYEEMKVDLVFSGHAHGGQVRIPLVGGLVAPNQGFFPKYTEGMYTNGTTSMIVSRGLGNSIIPLRILNRPELVVVTLNR</sequence>
<gene>
    <name evidence="4" type="ORF">QBE51_14005</name>
</gene>
<feature type="domain" description="Calcineurin-like phosphoesterase" evidence="3">
    <location>
        <begin position="52"/>
        <end position="223"/>
    </location>
</feature>
<dbReference type="Proteomes" id="UP001486565">
    <property type="component" value="Chromosome"/>
</dbReference>
<dbReference type="EMBL" id="CP121687">
    <property type="protein sequence ID" value="WZL69867.1"/>
    <property type="molecule type" value="Genomic_DNA"/>
</dbReference>
<protein>
    <submittedName>
        <fullName evidence="4">Metallophosphoesterase</fullName>
    </submittedName>
</protein>
<dbReference type="Gene3D" id="3.60.21.10">
    <property type="match status" value="1"/>
</dbReference>
<dbReference type="InterPro" id="IPR051158">
    <property type="entry name" value="Metallophosphoesterase_sf"/>
</dbReference>
<dbReference type="SUPFAM" id="SSF56300">
    <property type="entry name" value="Metallo-dependent phosphatases"/>
    <property type="match status" value="1"/>
</dbReference>
<keyword evidence="5" id="KW-1185">Reference proteome</keyword>
<dbReference type="PANTHER" id="PTHR31302">
    <property type="entry name" value="TRANSMEMBRANE PROTEIN WITH METALLOPHOSPHOESTERASE DOMAIN-RELATED"/>
    <property type="match status" value="1"/>
</dbReference>